<dbReference type="Proteomes" id="UP000020406">
    <property type="component" value="Unassembled WGS sequence"/>
</dbReference>
<proteinExistence type="predicted"/>
<name>Z9JKH3_9GAMM</name>
<dbReference type="AlphaFoldDB" id="Z9JKH3"/>
<gene>
    <name evidence="1" type="ORF">AF72_05210</name>
</gene>
<evidence type="ECO:0000313" key="1">
    <source>
        <dbReference type="EMBL" id="EWS78473.1"/>
    </source>
</evidence>
<organism evidence="1 2">
    <name type="scientific">Xylella taiwanensis</name>
    <dbReference type="NCBI Taxonomy" id="1444770"/>
    <lineage>
        <taxon>Bacteria</taxon>
        <taxon>Pseudomonadati</taxon>
        <taxon>Pseudomonadota</taxon>
        <taxon>Gammaproteobacteria</taxon>
        <taxon>Lysobacterales</taxon>
        <taxon>Lysobacteraceae</taxon>
        <taxon>Xylella</taxon>
    </lineage>
</organism>
<accession>Z9JKH3</accession>
<dbReference type="EMBL" id="JDSQ01000007">
    <property type="protein sequence ID" value="EWS78473.1"/>
    <property type="molecule type" value="Genomic_DNA"/>
</dbReference>
<sequence length="52" mass="5661">MDIYFEVYERAFSNIGTTADLQLTSHKGDIVNAGVITHVNAMTDVSGMTNPD</sequence>
<evidence type="ECO:0000313" key="2">
    <source>
        <dbReference type="Proteomes" id="UP000020406"/>
    </source>
</evidence>
<protein>
    <submittedName>
        <fullName evidence="1">Uncharacterized protein</fullName>
    </submittedName>
</protein>
<reference evidence="1 2" key="1">
    <citation type="journal article" date="2014" name="Genome Announc.">
        <title>Draft Genome Sequence of Xylella fastidiosa Pear Leaf Scorch Strain in Taiwan.</title>
        <authorList>
            <person name="Su C.C."/>
            <person name="Deng W.L."/>
            <person name="Jan F.J."/>
            <person name="Chang C.J."/>
            <person name="Huang H."/>
            <person name="Chen J."/>
        </authorList>
    </citation>
    <scope>NUCLEOTIDE SEQUENCE [LARGE SCALE GENOMIC DNA]</scope>
    <source>
        <strain evidence="1 2">PLS229</strain>
    </source>
</reference>
<comment type="caution">
    <text evidence="1">The sequence shown here is derived from an EMBL/GenBank/DDBJ whole genome shotgun (WGS) entry which is preliminary data.</text>
</comment>